<keyword evidence="2" id="KW-0645">Protease</keyword>
<evidence type="ECO:0000256" key="3">
    <source>
        <dbReference type="ARBA" id="ARBA00022723"/>
    </source>
</evidence>
<dbReference type="NCBIfam" id="TIGR00608">
    <property type="entry name" value="radc"/>
    <property type="match status" value="1"/>
</dbReference>
<keyword evidence="6" id="KW-0482">Metalloprotease</keyword>
<dbReference type="Proteomes" id="UP001597178">
    <property type="component" value="Unassembled WGS sequence"/>
</dbReference>
<dbReference type="PROSITE" id="PS01302">
    <property type="entry name" value="UPF0758"/>
    <property type="match status" value="1"/>
</dbReference>
<dbReference type="Pfam" id="PF04002">
    <property type="entry name" value="RadC"/>
    <property type="match status" value="1"/>
</dbReference>
<protein>
    <submittedName>
        <fullName evidence="9">DNA repair protein RadC</fullName>
    </submittedName>
</protein>
<dbReference type="InterPro" id="IPR025657">
    <property type="entry name" value="RadC_JAB"/>
</dbReference>
<organism evidence="9 10">
    <name type="scientific">Lentibacillus salinarum</name>
    <dbReference type="NCBI Taxonomy" id="446820"/>
    <lineage>
        <taxon>Bacteria</taxon>
        <taxon>Bacillati</taxon>
        <taxon>Bacillota</taxon>
        <taxon>Bacilli</taxon>
        <taxon>Bacillales</taxon>
        <taxon>Bacillaceae</taxon>
        <taxon>Lentibacillus</taxon>
    </lineage>
</organism>
<gene>
    <name evidence="9" type="primary">radC</name>
    <name evidence="9" type="ORF">ACFQ4A_16090</name>
</gene>
<reference evidence="10" key="1">
    <citation type="journal article" date="2019" name="Int. J. Syst. Evol. Microbiol.">
        <title>The Global Catalogue of Microorganisms (GCM) 10K type strain sequencing project: providing services to taxonomists for standard genome sequencing and annotation.</title>
        <authorList>
            <consortium name="The Broad Institute Genomics Platform"/>
            <consortium name="The Broad Institute Genome Sequencing Center for Infectious Disease"/>
            <person name="Wu L."/>
            <person name="Ma J."/>
        </authorList>
    </citation>
    <scope>NUCLEOTIDE SEQUENCE [LARGE SCALE GENOMIC DNA]</scope>
    <source>
        <strain evidence="10">CCUG 54822</strain>
    </source>
</reference>
<dbReference type="InterPro" id="IPR020891">
    <property type="entry name" value="UPF0758_CS"/>
</dbReference>
<evidence type="ECO:0000256" key="7">
    <source>
        <dbReference type="RuleBase" id="RU003797"/>
    </source>
</evidence>
<dbReference type="InterPro" id="IPR037518">
    <property type="entry name" value="MPN"/>
</dbReference>
<dbReference type="CDD" id="cd08071">
    <property type="entry name" value="MPN_DUF2466"/>
    <property type="match status" value="1"/>
</dbReference>
<proteinExistence type="inferred from homology"/>
<keyword evidence="5" id="KW-0862">Zinc</keyword>
<dbReference type="InterPro" id="IPR001405">
    <property type="entry name" value="UPF0758"/>
</dbReference>
<accession>A0ABW3ZYS9</accession>
<name>A0ABW3ZYS9_9BACI</name>
<keyword evidence="3" id="KW-0479">Metal-binding</keyword>
<evidence type="ECO:0000313" key="9">
    <source>
        <dbReference type="EMBL" id="MFD1363170.1"/>
    </source>
</evidence>
<comment type="similarity">
    <text evidence="1 7">Belongs to the UPF0758 family.</text>
</comment>
<evidence type="ECO:0000256" key="2">
    <source>
        <dbReference type="ARBA" id="ARBA00022670"/>
    </source>
</evidence>
<evidence type="ECO:0000259" key="8">
    <source>
        <dbReference type="PROSITE" id="PS50249"/>
    </source>
</evidence>
<sequence length="213" mass="24221">MEKYINAAREAVTQYENNNLDLQHILAVLIGPKATPEMCGRLSAYGIRYLSEMTVWELQKEGLSEIEGQRVIAAFNMSQKLAGCKRQEYNVIRSPEDAADLMMEEMRLLQQEHFVCLYLNTKNEVIHKETIFIGSLNSSVVHPREIFKNAFRYAAASMICLHNHPSGDPSPSREDLSVTHRLVECGKMTGIEVLDHVIIGDRKFSSLKEKGYM</sequence>
<evidence type="ECO:0000256" key="5">
    <source>
        <dbReference type="ARBA" id="ARBA00022833"/>
    </source>
</evidence>
<dbReference type="Gene3D" id="3.40.140.10">
    <property type="entry name" value="Cytidine Deaminase, domain 2"/>
    <property type="match status" value="1"/>
</dbReference>
<keyword evidence="4" id="KW-0378">Hydrolase</keyword>
<dbReference type="PROSITE" id="PS50249">
    <property type="entry name" value="MPN"/>
    <property type="match status" value="1"/>
</dbReference>
<keyword evidence="10" id="KW-1185">Reference proteome</keyword>
<comment type="caution">
    <text evidence="9">The sequence shown here is derived from an EMBL/GenBank/DDBJ whole genome shotgun (WGS) entry which is preliminary data.</text>
</comment>
<dbReference type="PANTHER" id="PTHR30471">
    <property type="entry name" value="DNA REPAIR PROTEIN RADC"/>
    <property type="match status" value="1"/>
</dbReference>
<dbReference type="NCBIfam" id="NF000642">
    <property type="entry name" value="PRK00024.1"/>
    <property type="match status" value="1"/>
</dbReference>
<dbReference type="PANTHER" id="PTHR30471:SF3">
    <property type="entry name" value="UPF0758 PROTEIN YEES-RELATED"/>
    <property type="match status" value="1"/>
</dbReference>
<evidence type="ECO:0000313" key="10">
    <source>
        <dbReference type="Proteomes" id="UP001597178"/>
    </source>
</evidence>
<dbReference type="RefSeq" id="WP_382402419.1">
    <property type="nucleotide sequence ID" value="NZ_JBHTNH010000029.1"/>
</dbReference>
<dbReference type="EMBL" id="JBHTNH010000029">
    <property type="protein sequence ID" value="MFD1363170.1"/>
    <property type="molecule type" value="Genomic_DNA"/>
</dbReference>
<evidence type="ECO:0000256" key="1">
    <source>
        <dbReference type="ARBA" id="ARBA00010243"/>
    </source>
</evidence>
<evidence type="ECO:0000256" key="4">
    <source>
        <dbReference type="ARBA" id="ARBA00022801"/>
    </source>
</evidence>
<evidence type="ECO:0000256" key="6">
    <source>
        <dbReference type="ARBA" id="ARBA00023049"/>
    </source>
</evidence>
<feature type="domain" description="MPN" evidence="8">
    <location>
        <begin position="91"/>
        <end position="213"/>
    </location>
</feature>